<protein>
    <submittedName>
        <fullName evidence="1">Uncharacterized protein</fullName>
    </submittedName>
</protein>
<evidence type="ECO:0000313" key="2">
    <source>
        <dbReference type="Proteomes" id="UP000654075"/>
    </source>
</evidence>
<comment type="caution">
    <text evidence="1">The sequence shown here is derived from an EMBL/GenBank/DDBJ whole genome shotgun (WGS) entry which is preliminary data.</text>
</comment>
<organism evidence="1 2">
    <name type="scientific">Polarella glacialis</name>
    <name type="common">Dinoflagellate</name>
    <dbReference type="NCBI Taxonomy" id="89957"/>
    <lineage>
        <taxon>Eukaryota</taxon>
        <taxon>Sar</taxon>
        <taxon>Alveolata</taxon>
        <taxon>Dinophyceae</taxon>
        <taxon>Suessiales</taxon>
        <taxon>Suessiaceae</taxon>
        <taxon>Polarella</taxon>
    </lineage>
</organism>
<dbReference type="AlphaFoldDB" id="A0A813F787"/>
<proteinExistence type="predicted"/>
<dbReference type="EMBL" id="CAJNNV010022940">
    <property type="protein sequence ID" value="CAE8608408.1"/>
    <property type="molecule type" value="Genomic_DNA"/>
</dbReference>
<dbReference type="Proteomes" id="UP000654075">
    <property type="component" value="Unassembled WGS sequence"/>
</dbReference>
<sequence>MAAISIKMQTSGYFVVCSLATTNLLPRLSVEPPSVKSALGSSAFTGPGTRRKATRQHKVASNSSVAIVLKGSPASKTQGAFSRVITSLNHLAVPTSSESKHSQPPILTSSPSALASALKCSLVKPWLQPQGAVGLSC</sequence>
<evidence type="ECO:0000313" key="1">
    <source>
        <dbReference type="EMBL" id="CAE8608408.1"/>
    </source>
</evidence>
<reference evidence="1" key="1">
    <citation type="submission" date="2021-02" db="EMBL/GenBank/DDBJ databases">
        <authorList>
            <person name="Dougan E. K."/>
            <person name="Rhodes N."/>
            <person name="Thang M."/>
            <person name="Chan C."/>
        </authorList>
    </citation>
    <scope>NUCLEOTIDE SEQUENCE</scope>
</reference>
<name>A0A813F787_POLGL</name>
<gene>
    <name evidence="1" type="ORF">PGLA1383_LOCUS26270</name>
</gene>
<accession>A0A813F787</accession>
<keyword evidence="2" id="KW-1185">Reference proteome</keyword>